<reference evidence="3 4" key="1">
    <citation type="journal article" date="2023" name="Microorganisms">
        <title>Thiorhodovibrio frisius and Trv. litoralis spp. nov., Two Novel Members from a Clade of Fastidious Purple Sulfur Bacteria That Exhibit Unique Red-Shifted Light-Harvesting Capabilities.</title>
        <authorList>
            <person name="Methner A."/>
            <person name="Kuzyk S.B."/>
            <person name="Petersen J."/>
            <person name="Bauer S."/>
            <person name="Brinkmann H."/>
            <person name="Sichau K."/>
            <person name="Wanner G."/>
            <person name="Wolf J."/>
            <person name="Neumann-Schaal M."/>
            <person name="Henke P."/>
            <person name="Tank M."/>
            <person name="Sproer C."/>
            <person name="Bunk B."/>
            <person name="Overmann J."/>
        </authorList>
    </citation>
    <scope>NUCLEOTIDE SEQUENCE [LARGE SCALE GENOMIC DNA]</scope>
    <source>
        <strain evidence="3 4">DSM 6702</strain>
    </source>
</reference>
<proteinExistence type="inferred from homology"/>
<dbReference type="Proteomes" id="UP001432180">
    <property type="component" value="Chromosome"/>
</dbReference>
<feature type="domain" description="Glycosyltransferase 2-like" evidence="2">
    <location>
        <begin position="7"/>
        <end position="103"/>
    </location>
</feature>
<dbReference type="Gene3D" id="3.90.550.10">
    <property type="entry name" value="Spore Coat Polysaccharide Biosynthesis Protein SpsA, Chain A"/>
    <property type="match status" value="1"/>
</dbReference>
<gene>
    <name evidence="3" type="primary">sunS</name>
    <name evidence="3" type="ORF">Thiowin_04543</name>
</gene>
<dbReference type="InterPro" id="IPR001173">
    <property type="entry name" value="Glyco_trans_2-like"/>
</dbReference>
<dbReference type="EMBL" id="CP121472">
    <property type="protein sequence ID" value="WPL19422.1"/>
    <property type="molecule type" value="Genomic_DNA"/>
</dbReference>
<evidence type="ECO:0000259" key="2">
    <source>
        <dbReference type="Pfam" id="PF00535"/>
    </source>
</evidence>
<dbReference type="InterPro" id="IPR029044">
    <property type="entry name" value="Nucleotide-diphossugar_trans"/>
</dbReference>
<sequence length="297" mass="34155">MTWSKVLTYNESLHLARCLASLREVATGILVVDSFSTDDTMEIAGAHDARVVQRAWVNYATQFNWALTQVDAETDWVLRLDADDYLTPDLIAEIRARLPTLGPEVDGVHCGRRMTFLRQPIRHGGLFPVRVLRLFRYGRGECEHRWMDEHIKVAGSTVEFAGELIDDNLQSLTWWTEKHNRYASREAVDLLNLEYGFMPHDTVASLRGGQQAGVKRWLKERVYTRLPGGLRAFAYFFYRYVIRLGFLDGQAGAAFHVLQGFWYRYLVDAKVAEVKRAMRERGWDVRTAIGEVLGIRL</sequence>
<dbReference type="PANTHER" id="PTHR43630">
    <property type="entry name" value="POLY-BETA-1,6-N-ACETYL-D-GLUCOSAMINE SYNTHASE"/>
    <property type="match status" value="1"/>
</dbReference>
<keyword evidence="4" id="KW-1185">Reference proteome</keyword>
<dbReference type="GO" id="GO:0016757">
    <property type="term" value="F:glycosyltransferase activity"/>
    <property type="evidence" value="ECO:0007669"/>
    <property type="project" value="UniProtKB-KW"/>
</dbReference>
<comment type="similarity">
    <text evidence="1">Belongs to the glycosyltransferase 2 family. WaaE/KdtX subfamily.</text>
</comment>
<evidence type="ECO:0000313" key="4">
    <source>
        <dbReference type="Proteomes" id="UP001432180"/>
    </source>
</evidence>
<keyword evidence="3" id="KW-0808">Transferase</keyword>
<dbReference type="PANTHER" id="PTHR43630:SF2">
    <property type="entry name" value="GLYCOSYLTRANSFERASE"/>
    <property type="match status" value="1"/>
</dbReference>
<dbReference type="SUPFAM" id="SSF53448">
    <property type="entry name" value="Nucleotide-diphospho-sugar transferases"/>
    <property type="match status" value="1"/>
</dbReference>
<protein>
    <submittedName>
        <fullName evidence="3">SPBc2 prophage-derived glycosyltransferase SunS</fullName>
        <ecNumber evidence="3">2.4.1.-</ecNumber>
    </submittedName>
</protein>
<evidence type="ECO:0000313" key="3">
    <source>
        <dbReference type="EMBL" id="WPL19422.1"/>
    </source>
</evidence>
<keyword evidence="3" id="KW-0328">Glycosyltransferase</keyword>
<name>A0ABZ0SH58_9GAMM</name>
<dbReference type="EC" id="2.4.1.-" evidence="3"/>
<dbReference type="Pfam" id="PF00535">
    <property type="entry name" value="Glycos_transf_2"/>
    <property type="match status" value="1"/>
</dbReference>
<dbReference type="CDD" id="cd02511">
    <property type="entry name" value="Beta4Glucosyltransferase"/>
    <property type="match status" value="1"/>
</dbReference>
<accession>A0ABZ0SH58</accession>
<dbReference type="RefSeq" id="WP_328985165.1">
    <property type="nucleotide sequence ID" value="NZ_CP121472.1"/>
</dbReference>
<organism evidence="3 4">
    <name type="scientific">Thiorhodovibrio winogradskyi</name>
    <dbReference type="NCBI Taxonomy" id="77007"/>
    <lineage>
        <taxon>Bacteria</taxon>
        <taxon>Pseudomonadati</taxon>
        <taxon>Pseudomonadota</taxon>
        <taxon>Gammaproteobacteria</taxon>
        <taxon>Chromatiales</taxon>
        <taxon>Chromatiaceae</taxon>
        <taxon>Thiorhodovibrio</taxon>
    </lineage>
</organism>
<evidence type="ECO:0000256" key="1">
    <source>
        <dbReference type="ARBA" id="ARBA00038494"/>
    </source>
</evidence>